<sequence>MSHKVFDYWNDLLITSTVENHCFYRLNELYKIPKSPGIYAWYLIADQPDMSEYHKVFKQKSIKISVEGNLSEGYVGRAKATFNQKHFTDLSIDRELCKIASMAFSPPLYIGISSNLNKRLSQHAKELTDIYYDKVKLVNPSPVRKTEFDTIIESQHFAQRIGYSIKSFRSIQLGSLLIRTIEMPKEYTWQDLQGVEKYLNRIYTPLYGRK</sequence>
<evidence type="ECO:0000313" key="2">
    <source>
        <dbReference type="Proteomes" id="UP000308196"/>
    </source>
</evidence>
<reference evidence="1 2" key="1">
    <citation type="submission" date="2019-05" db="EMBL/GenBank/DDBJ databases">
        <authorList>
            <consortium name="Pathogen Informatics"/>
        </authorList>
    </citation>
    <scope>NUCLEOTIDE SEQUENCE [LARGE SCALE GENOMIC DNA]</scope>
    <source>
        <strain evidence="1 2">NCTC11429</strain>
    </source>
</reference>
<protein>
    <submittedName>
        <fullName evidence="1">Uncharacterized protein</fullName>
    </submittedName>
</protein>
<evidence type="ECO:0000313" key="1">
    <source>
        <dbReference type="EMBL" id="VTR49125.1"/>
    </source>
</evidence>
<dbReference type="Proteomes" id="UP000308196">
    <property type="component" value="Chromosome"/>
</dbReference>
<dbReference type="AlphaFoldDB" id="A0A4U9VP73"/>
<dbReference type="KEGG" id="stha:NCTC11429_03822"/>
<proteinExistence type="predicted"/>
<dbReference type="RefSeq" id="WP_028071631.1">
    <property type="nucleotide sequence ID" value="NZ_LR590484.1"/>
</dbReference>
<dbReference type="STRING" id="1123265.GCA_000686625_05108"/>
<dbReference type="GeneID" id="78464457"/>
<name>A0A4U9VP73_9SPHI</name>
<gene>
    <name evidence="1" type="ORF">NCTC11429_03822</name>
</gene>
<dbReference type="EMBL" id="LR590484">
    <property type="protein sequence ID" value="VTR49125.1"/>
    <property type="molecule type" value="Genomic_DNA"/>
</dbReference>
<organism evidence="1 2">
    <name type="scientific">Sphingobacterium thalpophilum</name>
    <dbReference type="NCBI Taxonomy" id="259"/>
    <lineage>
        <taxon>Bacteria</taxon>
        <taxon>Pseudomonadati</taxon>
        <taxon>Bacteroidota</taxon>
        <taxon>Sphingobacteriia</taxon>
        <taxon>Sphingobacteriales</taxon>
        <taxon>Sphingobacteriaceae</taxon>
        <taxon>Sphingobacterium</taxon>
    </lineage>
</organism>
<accession>A0A4U9VP73</accession>